<protein>
    <submittedName>
        <fullName evidence="2">Uncharacterized protein</fullName>
    </submittedName>
</protein>
<sequence>MQTTFIGLYRGRTVAQATLVAVTSEPTIVQPVLQALTAGQPGGEREGDAPGPLRLLPDDQTK</sequence>
<gene>
    <name evidence="2" type="ORF">AVDCRST_MAG93-4908</name>
</gene>
<evidence type="ECO:0000313" key="2">
    <source>
        <dbReference type="EMBL" id="CAA9305847.1"/>
    </source>
</evidence>
<reference evidence="2" key="1">
    <citation type="submission" date="2020-02" db="EMBL/GenBank/DDBJ databases">
        <authorList>
            <person name="Meier V. D."/>
        </authorList>
    </citation>
    <scope>NUCLEOTIDE SEQUENCE</scope>
    <source>
        <strain evidence="2">AVDCRST_MAG93</strain>
    </source>
</reference>
<proteinExistence type="predicted"/>
<dbReference type="AlphaFoldDB" id="A0A6J4KI83"/>
<feature type="region of interest" description="Disordered" evidence="1">
    <location>
        <begin position="37"/>
        <end position="62"/>
    </location>
</feature>
<dbReference type="EMBL" id="CADCTR010001654">
    <property type="protein sequence ID" value="CAA9305847.1"/>
    <property type="molecule type" value="Genomic_DNA"/>
</dbReference>
<evidence type="ECO:0000256" key="1">
    <source>
        <dbReference type="SAM" id="MobiDB-lite"/>
    </source>
</evidence>
<accession>A0A6J4KI83</accession>
<organism evidence="2">
    <name type="scientific">uncultured Chloroflexia bacterium</name>
    <dbReference type="NCBI Taxonomy" id="1672391"/>
    <lineage>
        <taxon>Bacteria</taxon>
        <taxon>Bacillati</taxon>
        <taxon>Chloroflexota</taxon>
        <taxon>Chloroflexia</taxon>
        <taxon>environmental samples</taxon>
    </lineage>
</organism>
<name>A0A6J4KI83_9CHLR</name>